<protein>
    <submittedName>
        <fullName evidence="1">Uncharacterized protein</fullName>
    </submittedName>
</protein>
<evidence type="ECO:0000313" key="2">
    <source>
        <dbReference type="Proteomes" id="UP001239909"/>
    </source>
</evidence>
<sequence>MKTFSSIDEADAWFAPMDWEEFWSEAELFGLTEDLPSQAGARRDVERGNANEATVLDGLKYMARHILKTRQDLHYRIEDLAPQGR</sequence>
<dbReference type="EMBL" id="BSYI01000047">
    <property type="protein sequence ID" value="GMG84974.1"/>
    <property type="molecule type" value="Genomic_DNA"/>
</dbReference>
<keyword evidence="2" id="KW-1185">Reference proteome</keyword>
<comment type="caution">
    <text evidence="1">The sequence shown here is derived from an EMBL/GenBank/DDBJ whole genome shotgun (WGS) entry which is preliminary data.</text>
</comment>
<evidence type="ECO:0000313" key="1">
    <source>
        <dbReference type="EMBL" id="GMG84974.1"/>
    </source>
</evidence>
<accession>A0ABQ6LS83</accession>
<reference evidence="1 2" key="1">
    <citation type="submission" date="2023-04" db="EMBL/GenBank/DDBJ databases">
        <title>Marinoamorphus aggregata gen. nov., sp. Nov., isolate from tissue of brittle star Ophioplocus japonicus.</title>
        <authorList>
            <person name="Kawano K."/>
            <person name="Sawayama S."/>
            <person name="Nakagawa S."/>
        </authorList>
    </citation>
    <scope>NUCLEOTIDE SEQUENCE [LARGE SCALE GENOMIC DNA]</scope>
    <source>
        <strain evidence="1 2">NKW23</strain>
    </source>
</reference>
<proteinExistence type="predicted"/>
<name>A0ABQ6LS83_9RHOB</name>
<dbReference type="Proteomes" id="UP001239909">
    <property type="component" value="Unassembled WGS sequence"/>
</dbReference>
<gene>
    <name evidence="1" type="ORF">LNKW23_41900</name>
</gene>
<organism evidence="1 2">
    <name type="scientific">Paralimibaculum aggregatum</name>
    <dbReference type="NCBI Taxonomy" id="3036245"/>
    <lineage>
        <taxon>Bacteria</taxon>
        <taxon>Pseudomonadati</taxon>
        <taxon>Pseudomonadota</taxon>
        <taxon>Alphaproteobacteria</taxon>
        <taxon>Rhodobacterales</taxon>
        <taxon>Paracoccaceae</taxon>
        <taxon>Paralimibaculum</taxon>
    </lineage>
</organism>
<dbReference type="RefSeq" id="WP_285674165.1">
    <property type="nucleotide sequence ID" value="NZ_BSYI01000047.1"/>
</dbReference>